<evidence type="ECO:0000313" key="1">
    <source>
        <dbReference type="EMBL" id="SFI38546.1"/>
    </source>
</evidence>
<evidence type="ECO:0000313" key="2">
    <source>
        <dbReference type="Proteomes" id="UP000182737"/>
    </source>
</evidence>
<dbReference type="AlphaFoldDB" id="A0A1I3HRZ1"/>
<keyword evidence="2" id="KW-1185">Reference proteome</keyword>
<proteinExistence type="predicted"/>
<accession>A0A1I3HRZ1</accession>
<dbReference type="RefSeq" id="WP_074929606.1">
    <property type="nucleotide sequence ID" value="NZ_FORI01000001.1"/>
</dbReference>
<name>A0A1I3HRZ1_9SPIR</name>
<dbReference type="Proteomes" id="UP000182737">
    <property type="component" value="Unassembled WGS sequence"/>
</dbReference>
<sequence>MNITTKQFQLLSDINLVWDFLVETYDWKNDSGRPAPFFEYALTATWMDSSYSFLDRFWFDGDKVVAFAYYEAPVTDIYFNVRKGYEFLADELIEYAVTTMPHFNGEQQFVFSDGQQFLKDAAAKRGLAAAALTKHYHTLKPLGATHMTGGDDEFYKKIGYEKGYHWTIWKKE</sequence>
<reference evidence="2" key="1">
    <citation type="submission" date="2016-10" db="EMBL/GenBank/DDBJ databases">
        <authorList>
            <person name="Varghese N."/>
            <person name="Submissions S."/>
        </authorList>
    </citation>
    <scope>NUCLEOTIDE SEQUENCE [LARGE SCALE GENOMIC DNA]</scope>
    <source>
        <strain evidence="2">XBD1002</strain>
    </source>
</reference>
<protein>
    <recommendedName>
        <fullName evidence="3">N-acetyltransferase domain-containing protein</fullName>
    </recommendedName>
</protein>
<dbReference type="OrthoDB" id="9805924at2"/>
<dbReference type="EMBL" id="FORI01000001">
    <property type="protein sequence ID" value="SFI38546.1"/>
    <property type="molecule type" value="Genomic_DNA"/>
</dbReference>
<gene>
    <name evidence="1" type="ORF">SAMN04487775_10140</name>
</gene>
<organism evidence="1 2">
    <name type="scientific">Treponema bryantii</name>
    <dbReference type="NCBI Taxonomy" id="163"/>
    <lineage>
        <taxon>Bacteria</taxon>
        <taxon>Pseudomonadati</taxon>
        <taxon>Spirochaetota</taxon>
        <taxon>Spirochaetia</taxon>
        <taxon>Spirochaetales</taxon>
        <taxon>Treponemataceae</taxon>
        <taxon>Treponema</taxon>
    </lineage>
</organism>
<evidence type="ECO:0008006" key="3">
    <source>
        <dbReference type="Google" id="ProtNLM"/>
    </source>
</evidence>